<proteinExistence type="predicted"/>
<dbReference type="EMBL" id="CP117826">
    <property type="protein sequence ID" value="XCC61498.1"/>
    <property type="molecule type" value="Genomic_DNA"/>
</dbReference>
<dbReference type="PANTHER" id="PTHR35145">
    <property type="entry name" value="CYTOPLASMIC PROTEIN-RELATED"/>
    <property type="match status" value="1"/>
</dbReference>
<gene>
    <name evidence="1" type="ORF">PUP29_08135</name>
</gene>
<sequence length="223" mass="25110">MQETVFFDRKKPSAAKLREFGFREANGLYRYDTHIAGGQFQMTVEVLQCGAVRTQVVDVQTGEEYVLHRMAKAAGEFVGMVRSGYEAVLTAVAESCFLPDVFKSAGVKAAVTHVREAYGCEPEFLWKRFPGNAVWRRPDNRKWFGALLTVSARVLGLDSDEQVEVIDLRAEPDEAARLVDGVRYFPGYHMNKKHWITLLPGGAVSGEELFRRIGESYRLAAKR</sequence>
<protein>
    <submittedName>
        <fullName evidence="1">MmcQ/YjbR family DNA-binding protein</fullName>
    </submittedName>
</protein>
<keyword evidence="1" id="KW-0238">DNA-binding</keyword>
<evidence type="ECO:0000313" key="1">
    <source>
        <dbReference type="EMBL" id="XCC61498.1"/>
    </source>
</evidence>
<dbReference type="InterPro" id="IPR038056">
    <property type="entry name" value="YjbR-like_sf"/>
</dbReference>
<reference evidence="1" key="1">
    <citation type="submission" date="2023-02" db="EMBL/GenBank/DDBJ databases">
        <title>Gut commensal Christensenella minuta modulates host metabolism via a new class of secondary bile acids.</title>
        <authorList>
            <person name="Liu C."/>
        </authorList>
    </citation>
    <scope>NUCLEOTIDE SEQUENCE</scope>
    <source>
        <strain evidence="1">CA70</strain>
    </source>
</reference>
<dbReference type="Gene3D" id="3.90.1150.30">
    <property type="match status" value="1"/>
</dbReference>
<dbReference type="SUPFAM" id="SSF142906">
    <property type="entry name" value="YjbR-like"/>
    <property type="match status" value="1"/>
</dbReference>
<name>A0AAU8A7B3_9FIRM</name>
<dbReference type="InterPro" id="IPR007351">
    <property type="entry name" value="YjbR"/>
</dbReference>
<dbReference type="AlphaFoldDB" id="A0AAU8A7B3"/>
<dbReference type="GO" id="GO:0003677">
    <property type="term" value="F:DNA binding"/>
    <property type="evidence" value="ECO:0007669"/>
    <property type="project" value="UniProtKB-KW"/>
</dbReference>
<dbReference type="RefSeq" id="WP_079546338.1">
    <property type="nucleotide sequence ID" value="NZ_CP117826.1"/>
</dbReference>
<dbReference type="PANTHER" id="PTHR35145:SF1">
    <property type="entry name" value="CYTOPLASMIC PROTEIN"/>
    <property type="match status" value="1"/>
</dbReference>
<dbReference type="InterPro" id="IPR058532">
    <property type="entry name" value="YjbR/MT2646/Rv2570-like"/>
</dbReference>
<accession>A0AAU8A7B3</accession>
<organism evidence="1">
    <name type="scientific">Christensenella massiliensis</name>
    <dbReference type="NCBI Taxonomy" id="1805714"/>
    <lineage>
        <taxon>Bacteria</taxon>
        <taxon>Bacillati</taxon>
        <taxon>Bacillota</taxon>
        <taxon>Clostridia</taxon>
        <taxon>Christensenellales</taxon>
        <taxon>Christensenellaceae</taxon>
        <taxon>Christensenella</taxon>
    </lineage>
</organism>
<dbReference type="Pfam" id="PF04237">
    <property type="entry name" value="YjbR"/>
    <property type="match status" value="1"/>
</dbReference>